<comment type="caution">
    <text evidence="1">The sequence shown here is derived from an EMBL/GenBank/DDBJ whole genome shotgun (WGS) entry which is preliminary data.</text>
</comment>
<name>A0ABS5REA6_9MYCO</name>
<dbReference type="EMBL" id="JAHCLR010000004">
    <property type="protein sequence ID" value="MBS9532608.1"/>
    <property type="molecule type" value="Genomic_DNA"/>
</dbReference>
<sequence>MTILIDRRITALVIDPIDDERHGLERMWPRGSAIGDAANAVGGWTTGGAVVVFHYTEGPVNRAATRLWHQLNPMAGGDLHGTVVITGLAGADVPAEVVEMWQVAA</sequence>
<gene>
    <name evidence="1" type="ORF">KIH27_03295</name>
</gene>
<organism evidence="1 2">
    <name type="scientific">Mycolicibacter acidiphilus</name>
    <dbReference type="NCBI Taxonomy" id="2835306"/>
    <lineage>
        <taxon>Bacteria</taxon>
        <taxon>Bacillati</taxon>
        <taxon>Actinomycetota</taxon>
        <taxon>Actinomycetes</taxon>
        <taxon>Mycobacteriales</taxon>
        <taxon>Mycobacteriaceae</taxon>
        <taxon>Mycolicibacter</taxon>
    </lineage>
</organism>
<reference evidence="1 2" key="1">
    <citation type="submission" date="2021-05" db="EMBL/GenBank/DDBJ databases">
        <title>Mycobacterium acidophilum sp. nov., an extremely acid-tolerant member of the genus Mycobacterium.</title>
        <authorList>
            <person name="Xia J."/>
        </authorList>
    </citation>
    <scope>NUCLEOTIDE SEQUENCE [LARGE SCALE GENOMIC DNA]</scope>
    <source>
        <strain evidence="1 2">M1</strain>
    </source>
</reference>
<proteinExistence type="predicted"/>
<dbReference type="Proteomes" id="UP001519535">
    <property type="component" value="Unassembled WGS sequence"/>
</dbReference>
<evidence type="ECO:0000313" key="1">
    <source>
        <dbReference type="EMBL" id="MBS9532608.1"/>
    </source>
</evidence>
<keyword evidence="2" id="KW-1185">Reference proteome</keyword>
<protein>
    <submittedName>
        <fullName evidence="1">Uncharacterized protein</fullName>
    </submittedName>
</protein>
<evidence type="ECO:0000313" key="2">
    <source>
        <dbReference type="Proteomes" id="UP001519535"/>
    </source>
</evidence>
<accession>A0ABS5REA6</accession>
<dbReference type="RefSeq" id="WP_214091500.1">
    <property type="nucleotide sequence ID" value="NZ_JAHCLR010000004.1"/>
</dbReference>